<feature type="compositionally biased region" description="Basic and acidic residues" evidence="1">
    <location>
        <begin position="291"/>
        <end position="305"/>
    </location>
</feature>
<organism evidence="2 3">
    <name type="scientific">Ganoderma sinense ZZ0214-1</name>
    <dbReference type="NCBI Taxonomy" id="1077348"/>
    <lineage>
        <taxon>Eukaryota</taxon>
        <taxon>Fungi</taxon>
        <taxon>Dikarya</taxon>
        <taxon>Basidiomycota</taxon>
        <taxon>Agaricomycotina</taxon>
        <taxon>Agaricomycetes</taxon>
        <taxon>Polyporales</taxon>
        <taxon>Polyporaceae</taxon>
        <taxon>Ganoderma</taxon>
    </lineage>
</organism>
<feature type="region of interest" description="Disordered" evidence="1">
    <location>
        <begin position="401"/>
        <end position="438"/>
    </location>
</feature>
<protein>
    <submittedName>
        <fullName evidence="2">Uncharacterized protein</fullName>
    </submittedName>
</protein>
<dbReference type="STRING" id="1077348.A0A2G8RME3"/>
<proteinExistence type="predicted"/>
<accession>A0A2G8RME3</accession>
<dbReference type="AlphaFoldDB" id="A0A2G8RME3"/>
<feature type="region of interest" description="Disordered" evidence="1">
    <location>
        <begin position="78"/>
        <end position="118"/>
    </location>
</feature>
<evidence type="ECO:0000313" key="3">
    <source>
        <dbReference type="Proteomes" id="UP000230002"/>
    </source>
</evidence>
<name>A0A2G8RME3_9APHY</name>
<feature type="compositionally biased region" description="Low complexity" evidence="1">
    <location>
        <begin position="152"/>
        <end position="161"/>
    </location>
</feature>
<evidence type="ECO:0000313" key="2">
    <source>
        <dbReference type="EMBL" id="PIL22685.1"/>
    </source>
</evidence>
<gene>
    <name evidence="2" type="ORF">GSI_15378</name>
</gene>
<comment type="caution">
    <text evidence="2">The sequence shown here is derived from an EMBL/GenBank/DDBJ whole genome shotgun (WGS) entry which is preliminary data.</text>
</comment>
<feature type="compositionally biased region" description="Basic and acidic residues" evidence="1">
    <location>
        <begin position="84"/>
        <end position="110"/>
    </location>
</feature>
<feature type="compositionally biased region" description="Polar residues" evidence="1">
    <location>
        <begin position="354"/>
        <end position="374"/>
    </location>
</feature>
<sequence>MYLSDIANEAYYSHSPHRLARTRDRDRDLDATTILSTSQSGIGGPARRTSHLRRMRSAISAAPTSIPLDDNFDAYTTEVPTEWHPGDHDHDHGDDQDRDRDRERDGHPEYDESVSGYRNYVTEMERMLSGQMESAARAQERQYQHFQAQLLEQQQQQQLEQSSPTPGRLGMRRSTTSGSISEGPRGTGLPRLGGGSGGRREREAPVPVPPPENAREVSGKKGKIELVEQHVLEDSPARTISLWRERVAASSAGGTSDGGEEIRSDAGDSHAPARLRGLRQQPPSSSTNSDARLRRAASERPRYMESIEGSGTKSGRVRGTPGGKHARASYERSEYIVSYQNPRKDGMPKELFSPISQGREITTPSSPTLSRMQSPPSPTLRRHAHRKSLERSEYMMAYPQTPPLTASQASSSSPAPAKGNPNQLNGQPHEESTPRRVSSTSSVEIILSSCDPSLLHIAPILYDLGIKRVDHLRAIARLSDDTRDREVKEEALKRGVTVVEWAIFLDKLQSL</sequence>
<dbReference type="OrthoDB" id="2989516at2759"/>
<keyword evidence="3" id="KW-1185">Reference proteome</keyword>
<feature type="compositionally biased region" description="Basic and acidic residues" evidence="1">
    <location>
        <begin position="213"/>
        <end position="236"/>
    </location>
</feature>
<evidence type="ECO:0000256" key="1">
    <source>
        <dbReference type="SAM" id="MobiDB-lite"/>
    </source>
</evidence>
<feature type="region of interest" description="Disordered" evidence="1">
    <location>
        <begin position="152"/>
        <end position="387"/>
    </location>
</feature>
<dbReference type="EMBL" id="AYKW01000069">
    <property type="protein sequence ID" value="PIL22685.1"/>
    <property type="molecule type" value="Genomic_DNA"/>
</dbReference>
<dbReference type="Proteomes" id="UP000230002">
    <property type="component" value="Unassembled WGS sequence"/>
</dbReference>
<feature type="compositionally biased region" description="Polar residues" evidence="1">
    <location>
        <begin position="281"/>
        <end position="290"/>
    </location>
</feature>
<reference evidence="2 3" key="1">
    <citation type="journal article" date="2015" name="Sci. Rep.">
        <title>Chromosome-level genome map provides insights into diverse defense mechanisms in the medicinal fungus Ganoderma sinense.</title>
        <authorList>
            <person name="Zhu Y."/>
            <person name="Xu J."/>
            <person name="Sun C."/>
            <person name="Zhou S."/>
            <person name="Xu H."/>
            <person name="Nelson D.R."/>
            <person name="Qian J."/>
            <person name="Song J."/>
            <person name="Luo H."/>
            <person name="Xiang L."/>
            <person name="Li Y."/>
            <person name="Xu Z."/>
            <person name="Ji A."/>
            <person name="Wang L."/>
            <person name="Lu S."/>
            <person name="Hayward A."/>
            <person name="Sun W."/>
            <person name="Li X."/>
            <person name="Schwartz D.C."/>
            <person name="Wang Y."/>
            <person name="Chen S."/>
        </authorList>
    </citation>
    <scope>NUCLEOTIDE SEQUENCE [LARGE SCALE GENOMIC DNA]</scope>
    <source>
        <strain evidence="2 3">ZZ0214-1</strain>
    </source>
</reference>
<feature type="compositionally biased region" description="Low complexity" evidence="1">
    <location>
        <begin position="403"/>
        <end position="417"/>
    </location>
</feature>